<dbReference type="Gene3D" id="1.10.510.10">
    <property type="entry name" value="Transferase(Phosphotransferase) domain 1"/>
    <property type="match status" value="1"/>
</dbReference>
<keyword evidence="3" id="KW-0808">Transferase</keyword>
<dbReference type="PROSITE" id="PS00107">
    <property type="entry name" value="PROTEIN_KINASE_ATP"/>
    <property type="match status" value="1"/>
</dbReference>
<proteinExistence type="predicted"/>
<feature type="domain" description="Protein kinase" evidence="2">
    <location>
        <begin position="29"/>
        <end position="297"/>
    </location>
</feature>
<dbReference type="InterPro" id="IPR011009">
    <property type="entry name" value="Kinase-like_dom_sf"/>
</dbReference>
<reference evidence="3" key="2">
    <citation type="submission" date="2014-03" db="EMBL/GenBank/DDBJ databases">
        <title>The whipworm genome and dual-species transcriptomics of an intimate host-pathogen interaction.</title>
        <authorList>
            <person name="Foth B.J."/>
            <person name="Tsai I.J."/>
            <person name="Reid A.J."/>
            <person name="Bancroft A.J."/>
            <person name="Nichol S."/>
            <person name="Tracey A."/>
            <person name="Holroyd N."/>
            <person name="Cotton J.A."/>
            <person name="Stanley E.J."/>
            <person name="Zarowiecki M."/>
            <person name="Liu J.Z."/>
            <person name="Huckvale T."/>
            <person name="Cooper P.J."/>
            <person name="Grencis R.K."/>
            <person name="Berriman M."/>
        </authorList>
    </citation>
    <scope>NUCLEOTIDE SEQUENCE [LARGE SCALE GENOMIC DNA]</scope>
</reference>
<name>A0A077ZMM6_TRITR</name>
<evidence type="ECO:0000313" key="3">
    <source>
        <dbReference type="EMBL" id="CDW61009.1"/>
    </source>
</evidence>
<reference evidence="3" key="1">
    <citation type="submission" date="2014-01" db="EMBL/GenBank/DDBJ databases">
        <authorList>
            <person name="Aslett M."/>
        </authorList>
    </citation>
    <scope>NUCLEOTIDE SEQUENCE</scope>
</reference>
<accession>A0A077ZMM6</accession>
<dbReference type="EMBL" id="HG807694">
    <property type="protein sequence ID" value="CDW61009.1"/>
    <property type="molecule type" value="Genomic_DNA"/>
</dbReference>
<dbReference type="PANTHER" id="PTHR11909">
    <property type="entry name" value="CASEIN KINASE-RELATED"/>
    <property type="match status" value="1"/>
</dbReference>
<dbReference type="InterPro" id="IPR050235">
    <property type="entry name" value="CK1_Ser-Thr_kinase"/>
</dbReference>
<gene>
    <name evidence="3" type="ORF">TTRE_0000942001</name>
</gene>
<dbReference type="AlphaFoldDB" id="A0A077ZMM6"/>
<dbReference type="OrthoDB" id="5979581at2759"/>
<keyword evidence="4" id="KW-1185">Reference proteome</keyword>
<feature type="binding site" evidence="1">
    <location>
        <position position="58"/>
    </location>
    <ligand>
        <name>ATP</name>
        <dbReference type="ChEBI" id="CHEBI:30616"/>
    </ligand>
</feature>
<dbReference type="InterPro" id="IPR017441">
    <property type="entry name" value="Protein_kinase_ATP_BS"/>
</dbReference>
<dbReference type="Proteomes" id="UP000030665">
    <property type="component" value="Unassembled WGS sequence"/>
</dbReference>
<dbReference type="SMART" id="SM00220">
    <property type="entry name" value="S_TKc"/>
    <property type="match status" value="1"/>
</dbReference>
<dbReference type="InterPro" id="IPR000719">
    <property type="entry name" value="Prot_kinase_dom"/>
</dbReference>
<dbReference type="PROSITE" id="PS50011">
    <property type="entry name" value="PROTEIN_KINASE_DOM"/>
    <property type="match status" value="1"/>
</dbReference>
<evidence type="ECO:0000259" key="2">
    <source>
        <dbReference type="PROSITE" id="PS50011"/>
    </source>
</evidence>
<dbReference type="GO" id="GO:0004672">
    <property type="term" value="F:protein kinase activity"/>
    <property type="evidence" value="ECO:0007669"/>
    <property type="project" value="InterPro"/>
</dbReference>
<evidence type="ECO:0000313" key="4">
    <source>
        <dbReference type="Proteomes" id="UP000030665"/>
    </source>
</evidence>
<protein>
    <submittedName>
        <fullName evidence="3">CK1:TTBK protein kinase</fullName>
    </submittedName>
</protein>
<organism evidence="3 4">
    <name type="scientific">Trichuris trichiura</name>
    <name type="common">Whipworm</name>
    <name type="synonym">Trichocephalus trichiurus</name>
    <dbReference type="NCBI Taxonomy" id="36087"/>
    <lineage>
        <taxon>Eukaryota</taxon>
        <taxon>Metazoa</taxon>
        <taxon>Ecdysozoa</taxon>
        <taxon>Nematoda</taxon>
        <taxon>Enoplea</taxon>
        <taxon>Dorylaimia</taxon>
        <taxon>Trichinellida</taxon>
        <taxon>Trichuridae</taxon>
        <taxon>Trichuris</taxon>
    </lineage>
</organism>
<dbReference type="Pfam" id="PF00069">
    <property type="entry name" value="Pkinase"/>
    <property type="match status" value="1"/>
</dbReference>
<keyword evidence="1" id="KW-0067">ATP-binding</keyword>
<sequence length="328" mass="37402">MADGTPDGSRGDSPRRPLFGIGQVINDRWIITGRIGEGSFGTVYKAKSKQFGIEVAVKAERADSKQRSLEVDVVLLSKLNGSRHTCTLYSYGTIGQVHYLVMDLMGRTLSEIKQSGSRKTFSWNTSLRIAIQCVEAVEEVHSIGYLHRDIKPDNLAIDVDEATARTIYLLDFGLARRYVTLNGEIRKPRQSPGFRGTTLYSSVTANKGKEAGRVDDLWSVMYSIIECMQGALPWDHVNEKDIVSIKENMPNQLLLENAPEEMEYVLNYLKSMKYEEQPHYKWIISLFEAIMQEHEYQHDDPYDWQIPFLKKKESLQKQKKPDSVCIQA</sequence>
<dbReference type="GO" id="GO:0005524">
    <property type="term" value="F:ATP binding"/>
    <property type="evidence" value="ECO:0007669"/>
    <property type="project" value="UniProtKB-UniRule"/>
</dbReference>
<evidence type="ECO:0000256" key="1">
    <source>
        <dbReference type="PROSITE-ProRule" id="PRU10141"/>
    </source>
</evidence>
<keyword evidence="3" id="KW-0418">Kinase</keyword>
<dbReference type="STRING" id="36087.A0A077ZMM6"/>
<dbReference type="SUPFAM" id="SSF56112">
    <property type="entry name" value="Protein kinase-like (PK-like)"/>
    <property type="match status" value="1"/>
</dbReference>
<keyword evidence="1" id="KW-0547">Nucleotide-binding</keyword>